<dbReference type="InterPro" id="IPR004697">
    <property type="entry name" value="AbgT"/>
</dbReference>
<comment type="caution">
    <text evidence="3">The sequence shown here is derived from an EMBL/GenBank/DDBJ whole genome shotgun (WGS) entry which is preliminary data.</text>
</comment>
<keyword evidence="2" id="KW-0812">Transmembrane</keyword>
<feature type="transmembrane region" description="Helical" evidence="2">
    <location>
        <begin position="410"/>
        <end position="430"/>
    </location>
</feature>
<feature type="transmembrane region" description="Helical" evidence="2">
    <location>
        <begin position="152"/>
        <end position="183"/>
    </location>
</feature>
<proteinExistence type="predicted"/>
<feature type="transmembrane region" description="Helical" evidence="2">
    <location>
        <begin position="291"/>
        <end position="308"/>
    </location>
</feature>
<feature type="transmembrane region" description="Helical" evidence="2">
    <location>
        <begin position="498"/>
        <end position="523"/>
    </location>
</feature>
<organism evidence="3 4">
    <name type="scientific">Corallococcus interemptor</name>
    <dbReference type="NCBI Taxonomy" id="2316720"/>
    <lineage>
        <taxon>Bacteria</taxon>
        <taxon>Pseudomonadati</taxon>
        <taxon>Myxococcota</taxon>
        <taxon>Myxococcia</taxon>
        <taxon>Myxococcales</taxon>
        <taxon>Cystobacterineae</taxon>
        <taxon>Myxococcaceae</taxon>
        <taxon>Corallococcus</taxon>
    </lineage>
</organism>
<evidence type="ECO:0000256" key="1">
    <source>
        <dbReference type="SAM" id="MobiDB-lite"/>
    </source>
</evidence>
<feature type="transmembrane region" description="Helical" evidence="2">
    <location>
        <begin position="238"/>
        <end position="257"/>
    </location>
</feature>
<dbReference type="GO" id="GO:0015558">
    <property type="term" value="F:secondary active p-aminobenzoyl-glutamate transmembrane transporter activity"/>
    <property type="evidence" value="ECO:0007669"/>
    <property type="project" value="InterPro"/>
</dbReference>
<dbReference type="RefSeq" id="WP_120546945.1">
    <property type="nucleotide sequence ID" value="NZ_RAWM01000011.1"/>
</dbReference>
<dbReference type="PANTHER" id="PTHR30282">
    <property type="entry name" value="P-AMINOBENZOYL GLUTAMATE TRANSPORTER"/>
    <property type="match status" value="1"/>
</dbReference>
<accession>A0A3A8QTC2</accession>
<evidence type="ECO:0000313" key="4">
    <source>
        <dbReference type="Proteomes" id="UP000282656"/>
    </source>
</evidence>
<feature type="transmembrane region" description="Helical" evidence="2">
    <location>
        <begin position="368"/>
        <end position="390"/>
    </location>
</feature>
<sequence>MAKAAHFDDIQAPGEAKKKQRQAPPKKKGMERVLDAIERVGNKVPHPAVIFVALIALVMVLSHLFYRLGASVTYETINPDTHQLEETTTAAKSLLTGEGLRFMFAGVVQHFMDFNAVGVIIVAMLGVGVADAAGLVGALIRKLVAVAPARALTYILVFVGILSSIAADAGYLVLIPLAAAAYLTVGRHPLAGLAASFAGVAAVFTVNILIKPLDGILTEITNDAIHIMAPERSIDLTANFWFSVASVVMLTLVVSLISDKLIEPRLGEYKGEKPATTGAKLSPEESRGLKFAFWGLVGVLVFFGLLALPPGAPLRNPETGALVGDSPFMNGLIVAITVLFLVTGAAYGVGAGTLKNSVDVIKAMEKAVAGLGGLIFLLFIISQFIALFTYTNMATLAAVKVGDALEHAGLGALPLLVGFVLVVAVLDLIMTGAIPKWAIFAPVFVPLLMRLNVDPEAVLAAYRVGDGPFNAISPLNAYFALIVTFAQKYQKDAGVGTVVALMLPYVVVVFAIWIALLVAWQVLGLPWGLG</sequence>
<feature type="compositionally biased region" description="Basic residues" evidence="1">
    <location>
        <begin position="18"/>
        <end position="27"/>
    </location>
</feature>
<feature type="region of interest" description="Disordered" evidence="1">
    <location>
        <begin position="1"/>
        <end position="29"/>
    </location>
</feature>
<keyword evidence="2" id="KW-1133">Transmembrane helix</keyword>
<feature type="transmembrane region" description="Helical" evidence="2">
    <location>
        <begin position="48"/>
        <end position="66"/>
    </location>
</feature>
<keyword evidence="4" id="KW-1185">Reference proteome</keyword>
<keyword evidence="2" id="KW-0472">Membrane</keyword>
<dbReference type="AlphaFoldDB" id="A0A3A8QTC2"/>
<gene>
    <name evidence="3" type="ORF">D7X96_06390</name>
</gene>
<dbReference type="Proteomes" id="UP000282656">
    <property type="component" value="Unassembled WGS sequence"/>
</dbReference>
<protein>
    <submittedName>
        <fullName evidence="3">AbgT family transporter</fullName>
    </submittedName>
</protein>
<feature type="transmembrane region" description="Helical" evidence="2">
    <location>
        <begin position="468"/>
        <end position="486"/>
    </location>
</feature>
<dbReference type="OrthoDB" id="3314392at2"/>
<dbReference type="GO" id="GO:1902604">
    <property type="term" value="P:p-aminobenzoyl-glutamate transmembrane transport"/>
    <property type="evidence" value="ECO:0007669"/>
    <property type="project" value="InterPro"/>
</dbReference>
<dbReference type="Pfam" id="PF03806">
    <property type="entry name" value="ABG_transport"/>
    <property type="match status" value="1"/>
</dbReference>
<evidence type="ECO:0000256" key="2">
    <source>
        <dbReference type="SAM" id="Phobius"/>
    </source>
</evidence>
<feature type="transmembrane region" description="Helical" evidence="2">
    <location>
        <begin position="437"/>
        <end position="453"/>
    </location>
</feature>
<reference evidence="4" key="1">
    <citation type="submission" date="2018-09" db="EMBL/GenBank/DDBJ databases">
        <authorList>
            <person name="Livingstone P.G."/>
            <person name="Whitworth D.E."/>
        </authorList>
    </citation>
    <scope>NUCLEOTIDE SEQUENCE [LARGE SCALE GENOMIC DNA]</scope>
    <source>
        <strain evidence="4">AB047A</strain>
    </source>
</reference>
<name>A0A3A8QTC2_9BACT</name>
<feature type="transmembrane region" description="Helical" evidence="2">
    <location>
        <begin position="328"/>
        <end position="347"/>
    </location>
</feature>
<feature type="transmembrane region" description="Helical" evidence="2">
    <location>
        <begin position="116"/>
        <end position="140"/>
    </location>
</feature>
<dbReference type="PANTHER" id="PTHR30282:SF0">
    <property type="entry name" value="P-AMINOBENZOYL-GLUTAMATE TRANSPORT PROTEIN"/>
    <property type="match status" value="1"/>
</dbReference>
<dbReference type="EMBL" id="RAWM01000011">
    <property type="protein sequence ID" value="RKH71976.1"/>
    <property type="molecule type" value="Genomic_DNA"/>
</dbReference>
<feature type="transmembrane region" description="Helical" evidence="2">
    <location>
        <begin position="190"/>
        <end position="210"/>
    </location>
</feature>
<evidence type="ECO:0000313" key="3">
    <source>
        <dbReference type="EMBL" id="RKH71976.1"/>
    </source>
</evidence>